<dbReference type="InterPro" id="IPR036249">
    <property type="entry name" value="Thioredoxin-like_sf"/>
</dbReference>
<dbReference type="AlphaFoldDB" id="A0A382DRY3"/>
<sequence>MNIELNNVLVRHQSVPECDWCDKSKDLLDQKGIKYTIIDSDKKFFWNLMQVTHSKKVPQIILNGEFVGDYNDLVEHFNGT</sequence>
<dbReference type="PROSITE" id="PS51354">
    <property type="entry name" value="GLUTAREDOXIN_2"/>
    <property type="match status" value="1"/>
</dbReference>
<dbReference type="CDD" id="cd02066">
    <property type="entry name" value="GRX_family"/>
    <property type="match status" value="1"/>
</dbReference>
<accession>A0A382DRY3</accession>
<evidence type="ECO:0000259" key="1">
    <source>
        <dbReference type="Pfam" id="PF00462"/>
    </source>
</evidence>
<protein>
    <recommendedName>
        <fullName evidence="1">Glutaredoxin domain-containing protein</fullName>
    </recommendedName>
</protein>
<evidence type="ECO:0000313" key="2">
    <source>
        <dbReference type="EMBL" id="SVB40383.1"/>
    </source>
</evidence>
<organism evidence="2">
    <name type="scientific">marine metagenome</name>
    <dbReference type="NCBI Taxonomy" id="408172"/>
    <lineage>
        <taxon>unclassified sequences</taxon>
        <taxon>metagenomes</taxon>
        <taxon>ecological metagenomes</taxon>
    </lineage>
</organism>
<gene>
    <name evidence="2" type="ORF">METZ01_LOCUS193237</name>
</gene>
<dbReference type="Gene3D" id="3.40.30.10">
    <property type="entry name" value="Glutaredoxin"/>
    <property type="match status" value="1"/>
</dbReference>
<reference evidence="2" key="1">
    <citation type="submission" date="2018-05" db="EMBL/GenBank/DDBJ databases">
        <authorList>
            <person name="Lanie J.A."/>
            <person name="Ng W.-L."/>
            <person name="Kazmierczak K.M."/>
            <person name="Andrzejewski T.M."/>
            <person name="Davidsen T.M."/>
            <person name="Wayne K.J."/>
            <person name="Tettelin H."/>
            <person name="Glass J.I."/>
            <person name="Rusch D."/>
            <person name="Podicherti R."/>
            <person name="Tsui H.-C.T."/>
            <person name="Winkler M.E."/>
        </authorList>
    </citation>
    <scope>NUCLEOTIDE SEQUENCE</scope>
</reference>
<feature type="domain" description="Glutaredoxin" evidence="1">
    <location>
        <begin position="15"/>
        <end position="67"/>
    </location>
</feature>
<dbReference type="Pfam" id="PF00462">
    <property type="entry name" value="Glutaredoxin"/>
    <property type="match status" value="1"/>
</dbReference>
<dbReference type="InterPro" id="IPR002109">
    <property type="entry name" value="Glutaredoxin"/>
</dbReference>
<proteinExistence type="predicted"/>
<dbReference type="EMBL" id="UINC01040467">
    <property type="protein sequence ID" value="SVB40383.1"/>
    <property type="molecule type" value="Genomic_DNA"/>
</dbReference>
<name>A0A382DRY3_9ZZZZ</name>
<dbReference type="SUPFAM" id="SSF52833">
    <property type="entry name" value="Thioredoxin-like"/>
    <property type="match status" value="1"/>
</dbReference>